<organism evidence="2 3">
    <name type="scientific">Populus deltoides</name>
    <name type="common">Eastern poplar</name>
    <name type="synonym">Eastern cottonwood</name>
    <dbReference type="NCBI Taxonomy" id="3696"/>
    <lineage>
        <taxon>Eukaryota</taxon>
        <taxon>Viridiplantae</taxon>
        <taxon>Streptophyta</taxon>
        <taxon>Embryophyta</taxon>
        <taxon>Tracheophyta</taxon>
        <taxon>Spermatophyta</taxon>
        <taxon>Magnoliopsida</taxon>
        <taxon>eudicotyledons</taxon>
        <taxon>Gunneridae</taxon>
        <taxon>Pentapetalae</taxon>
        <taxon>rosids</taxon>
        <taxon>fabids</taxon>
        <taxon>Malpighiales</taxon>
        <taxon>Salicaceae</taxon>
        <taxon>Saliceae</taxon>
        <taxon>Populus</taxon>
    </lineage>
</organism>
<comment type="caution">
    <text evidence="2">The sequence shown here is derived from an EMBL/GenBank/DDBJ whole genome shotgun (WGS) entry which is preliminary data.</text>
</comment>
<evidence type="ECO:0000313" key="3">
    <source>
        <dbReference type="Proteomes" id="UP000807159"/>
    </source>
</evidence>
<protein>
    <submittedName>
        <fullName evidence="2">Uncharacterized protein</fullName>
    </submittedName>
</protein>
<dbReference type="AlphaFoldDB" id="A0A8T2ZTI0"/>
<evidence type="ECO:0000313" key="2">
    <source>
        <dbReference type="EMBL" id="KAH8520863.1"/>
    </source>
</evidence>
<dbReference type="Proteomes" id="UP000807159">
    <property type="component" value="Chromosome 1"/>
</dbReference>
<accession>A0A8T2ZTI0</accession>
<feature type="region of interest" description="Disordered" evidence="1">
    <location>
        <begin position="1"/>
        <end position="33"/>
    </location>
</feature>
<dbReference type="EMBL" id="JACEGQ020000001">
    <property type="protein sequence ID" value="KAH8520863.1"/>
    <property type="molecule type" value="Genomic_DNA"/>
</dbReference>
<sequence length="122" mass="12805">MPGHFSSACLNLGTGIEDLPTPAPAKRAHVSPFGPSEDVAEVKLVLSPSPGVSCPITEAVTRNREADRRRKKTKLPRDAISNLPVLSSSSNPADSSRSDSSRNGKPGPLDPCSGKSKGRYPS</sequence>
<reference evidence="2" key="1">
    <citation type="journal article" date="2021" name="J. Hered.">
        <title>Genome Assembly of Salicaceae Populus deltoides (Eastern Cottonwood) I-69 Based on Nanopore Sequencing and Hi-C Technologies.</title>
        <authorList>
            <person name="Bai S."/>
            <person name="Wu H."/>
            <person name="Zhang J."/>
            <person name="Pan Z."/>
            <person name="Zhao W."/>
            <person name="Li Z."/>
            <person name="Tong C."/>
        </authorList>
    </citation>
    <scope>NUCLEOTIDE SEQUENCE</scope>
    <source>
        <tissue evidence="2">Leaf</tissue>
    </source>
</reference>
<keyword evidence="3" id="KW-1185">Reference proteome</keyword>
<proteinExistence type="predicted"/>
<evidence type="ECO:0000256" key="1">
    <source>
        <dbReference type="SAM" id="MobiDB-lite"/>
    </source>
</evidence>
<name>A0A8T2ZTI0_POPDE</name>
<gene>
    <name evidence="2" type="ORF">H0E87_002063</name>
</gene>
<feature type="region of interest" description="Disordered" evidence="1">
    <location>
        <begin position="48"/>
        <end position="122"/>
    </location>
</feature>
<feature type="compositionally biased region" description="Low complexity" evidence="1">
    <location>
        <begin position="81"/>
        <end position="95"/>
    </location>
</feature>